<reference evidence="1" key="1">
    <citation type="journal article" date="2014" name="Front. Microbiol.">
        <title>High frequency of phylogenetically diverse reductive dehalogenase-homologous genes in deep subseafloor sedimentary metagenomes.</title>
        <authorList>
            <person name="Kawai M."/>
            <person name="Futagami T."/>
            <person name="Toyoda A."/>
            <person name="Takaki Y."/>
            <person name="Nishi S."/>
            <person name="Hori S."/>
            <person name="Arai W."/>
            <person name="Tsubouchi T."/>
            <person name="Morono Y."/>
            <person name="Uchiyama I."/>
            <person name="Ito T."/>
            <person name="Fujiyama A."/>
            <person name="Inagaki F."/>
            <person name="Takami H."/>
        </authorList>
    </citation>
    <scope>NUCLEOTIDE SEQUENCE</scope>
    <source>
        <strain evidence="1">Expedition CK06-06</strain>
    </source>
</reference>
<evidence type="ECO:0000313" key="1">
    <source>
        <dbReference type="EMBL" id="GAJ17989.1"/>
    </source>
</evidence>
<accession>X1UKG6</accession>
<feature type="non-terminal residue" evidence="1">
    <location>
        <position position="46"/>
    </location>
</feature>
<dbReference type="EMBL" id="BARW01036451">
    <property type="protein sequence ID" value="GAJ17989.1"/>
    <property type="molecule type" value="Genomic_DNA"/>
</dbReference>
<name>X1UKG6_9ZZZZ</name>
<proteinExistence type="predicted"/>
<dbReference type="AlphaFoldDB" id="X1UKG6"/>
<protein>
    <submittedName>
        <fullName evidence="1">Uncharacterized protein</fullName>
    </submittedName>
</protein>
<organism evidence="1">
    <name type="scientific">marine sediment metagenome</name>
    <dbReference type="NCBI Taxonomy" id="412755"/>
    <lineage>
        <taxon>unclassified sequences</taxon>
        <taxon>metagenomes</taxon>
        <taxon>ecological metagenomes</taxon>
    </lineage>
</organism>
<sequence>MLIEEGTQVFESNIRNAVTKYLPVAAFQDKWKEDQKRGTGYYYALT</sequence>
<gene>
    <name evidence="1" type="ORF">S12H4_56574</name>
</gene>
<comment type="caution">
    <text evidence="1">The sequence shown here is derived from an EMBL/GenBank/DDBJ whole genome shotgun (WGS) entry which is preliminary data.</text>
</comment>